<evidence type="ECO:0000313" key="5">
    <source>
        <dbReference type="EMBL" id="KAL2044585.1"/>
    </source>
</evidence>
<dbReference type="Gene3D" id="1.10.600.10">
    <property type="entry name" value="Farnesyl Diphosphate Synthase"/>
    <property type="match status" value="2"/>
</dbReference>
<dbReference type="PROSITE" id="PS00444">
    <property type="entry name" value="POLYPRENYL_SYNTHASE_2"/>
    <property type="match status" value="1"/>
</dbReference>
<dbReference type="Proteomes" id="UP001590951">
    <property type="component" value="Unassembled WGS sequence"/>
</dbReference>
<dbReference type="SUPFAM" id="SSF48576">
    <property type="entry name" value="Terpenoid synthases"/>
    <property type="match status" value="2"/>
</dbReference>
<dbReference type="PANTHER" id="PTHR12001:SF72">
    <property type="entry name" value="THIJ_PFPI FAMILY PROTEIN (AFU_ORTHOLOGUE AFUA_3G01210)-RELATED"/>
    <property type="match status" value="1"/>
</dbReference>
<evidence type="ECO:0000313" key="6">
    <source>
        <dbReference type="Proteomes" id="UP001590951"/>
    </source>
</evidence>
<dbReference type="PANTHER" id="PTHR12001">
    <property type="entry name" value="GERANYLGERANYL PYROPHOSPHATE SYNTHASE"/>
    <property type="match status" value="1"/>
</dbReference>
<keyword evidence="3" id="KW-0460">Magnesium</keyword>
<dbReference type="InterPro" id="IPR008949">
    <property type="entry name" value="Isoprenoid_synthase_dom_sf"/>
</dbReference>
<accession>A0ABR4AFN8</accession>
<evidence type="ECO:0000256" key="1">
    <source>
        <dbReference type="ARBA" id="ARBA00022679"/>
    </source>
</evidence>
<dbReference type="Pfam" id="PF00348">
    <property type="entry name" value="polyprenyl_synt"/>
    <property type="match status" value="1"/>
</dbReference>
<feature type="region of interest" description="Disordered" evidence="4">
    <location>
        <begin position="340"/>
        <end position="397"/>
    </location>
</feature>
<keyword evidence="2" id="KW-0479">Metal-binding</keyword>
<dbReference type="Pfam" id="PF19086">
    <property type="entry name" value="Terpene_syn_C_2"/>
    <property type="match status" value="1"/>
</dbReference>
<dbReference type="InterPro" id="IPR000092">
    <property type="entry name" value="Polyprenyl_synt"/>
</dbReference>
<dbReference type="CDD" id="cd00685">
    <property type="entry name" value="Trans_IPPS_HT"/>
    <property type="match status" value="1"/>
</dbReference>
<protein>
    <submittedName>
        <fullName evidence="5">Uncharacterized protein</fullName>
    </submittedName>
</protein>
<keyword evidence="1" id="KW-0808">Transferase</keyword>
<dbReference type="InterPro" id="IPR033749">
    <property type="entry name" value="Polyprenyl_synt_CS"/>
</dbReference>
<dbReference type="EMBL" id="JBHFEH010000190">
    <property type="protein sequence ID" value="KAL2044585.1"/>
    <property type="molecule type" value="Genomic_DNA"/>
</dbReference>
<proteinExistence type="predicted"/>
<sequence>MEYKFSTVVHPATYETEGLCEGIPLRCHHNPEFEEIETLRCQEDWREYVGPLGFYKGGLGPRWNFMAITVPEWLPERLGVLGYANELAFLHDDVTDVASLGELHNNDLMIAFEQGAETGKIENAASGRRAIQSKIARDMLALNKEQAITTMKAWAKFAELGSGRQHQTHFKTEAEYIAYRMVDIGTMFWYGMVTFGMGISIPEEELDLCHELANTAYLNLGLTNDLYSWQKEYETAVAMGQDYVVNVISVLMEEHNISEEEAKAICREKIKVTIVDFRKIVKDTNERIDVSVELKKYLEALLYSLSGNLVWSLECPRYHRWASYNETQLDWMKNGIPKTDKNSTNAAVTHKNGSLEPKTTKTNGIGNGVVSSPTSEFANGSSGLQTSNGDDPSSNGMIDNSLVNVFATTKINGLNGVNGVKPRDKNTTRPSAGFELRPTAVLQQDMEDLDTKVIEAPYEYISSLPSKGIREQAIDAMNVWCHVPALKLERIKLITTLLHNASLMLDDLEDGSHLRRGKPSTHSIFGAGQTVNSANYQIVRALEEVHKFGDVESLMIFTEELKSLYVGQSLDLYWTSNLICPSVDQYFKMVDSKTGGLFRLFCRLMAVHSNSPVKIDLGDLLSDFGRYFQIRDDYQNLVSLEYTKQKGFCEDLDEGKYSLPLIHLILSIPSDHLLRNVLTQRRVNDRSNLAHKQTILDMMKKGGSLKFTADMLDVLRTKVEKSVVELEKKFGVENLELRLIVEMLKI</sequence>
<keyword evidence="6" id="KW-1185">Reference proteome</keyword>
<organism evidence="5 6">
    <name type="scientific">Lepraria finkii</name>
    <dbReference type="NCBI Taxonomy" id="1340010"/>
    <lineage>
        <taxon>Eukaryota</taxon>
        <taxon>Fungi</taxon>
        <taxon>Dikarya</taxon>
        <taxon>Ascomycota</taxon>
        <taxon>Pezizomycotina</taxon>
        <taxon>Lecanoromycetes</taxon>
        <taxon>OSLEUM clade</taxon>
        <taxon>Lecanoromycetidae</taxon>
        <taxon>Lecanorales</taxon>
        <taxon>Lecanorineae</taxon>
        <taxon>Stereocaulaceae</taxon>
        <taxon>Lepraria</taxon>
    </lineage>
</organism>
<evidence type="ECO:0000256" key="4">
    <source>
        <dbReference type="SAM" id="MobiDB-lite"/>
    </source>
</evidence>
<evidence type="ECO:0000256" key="2">
    <source>
        <dbReference type="ARBA" id="ARBA00022723"/>
    </source>
</evidence>
<reference evidence="5 6" key="1">
    <citation type="submission" date="2024-09" db="EMBL/GenBank/DDBJ databases">
        <title>Rethinking Asexuality: The Enigmatic Case of Functional Sexual Genes in Lepraria (Stereocaulaceae).</title>
        <authorList>
            <person name="Doellman M."/>
            <person name="Sun Y."/>
            <person name="Barcenas-Pena A."/>
            <person name="Lumbsch H.T."/>
            <person name="Grewe F."/>
        </authorList>
    </citation>
    <scope>NUCLEOTIDE SEQUENCE [LARGE SCALE GENOMIC DNA]</scope>
    <source>
        <strain evidence="5 6">Grewe 0041</strain>
    </source>
</reference>
<gene>
    <name evidence="5" type="ORF">ABVK25_012345</name>
</gene>
<feature type="compositionally biased region" description="Polar residues" evidence="4">
    <location>
        <begin position="360"/>
        <end position="397"/>
    </location>
</feature>
<dbReference type="SFLD" id="SFLDS00005">
    <property type="entry name" value="Isoprenoid_Synthase_Type_I"/>
    <property type="match status" value="1"/>
</dbReference>
<name>A0ABR4AFN8_9LECA</name>
<dbReference type="PROSITE" id="PS00723">
    <property type="entry name" value="POLYPRENYL_SYNTHASE_1"/>
    <property type="match status" value="1"/>
</dbReference>
<evidence type="ECO:0000256" key="3">
    <source>
        <dbReference type="ARBA" id="ARBA00022842"/>
    </source>
</evidence>
<comment type="caution">
    <text evidence="5">The sequence shown here is derived from an EMBL/GenBank/DDBJ whole genome shotgun (WGS) entry which is preliminary data.</text>
</comment>